<protein>
    <recommendedName>
        <fullName evidence="1">Zinc knuckle CX2CX4HX4C domain-containing protein</fullName>
    </recommendedName>
</protein>
<reference evidence="2" key="1">
    <citation type="journal article" date="2017" name="Nature">
        <title>The genome of Chenopodium quinoa.</title>
        <authorList>
            <person name="Jarvis D.E."/>
            <person name="Ho Y.S."/>
            <person name="Lightfoot D.J."/>
            <person name="Schmoeckel S.M."/>
            <person name="Li B."/>
            <person name="Borm T.J.A."/>
            <person name="Ohyanagi H."/>
            <person name="Mineta K."/>
            <person name="Michell C.T."/>
            <person name="Saber N."/>
            <person name="Kharbatia N.M."/>
            <person name="Rupper R.R."/>
            <person name="Sharp A.R."/>
            <person name="Dally N."/>
            <person name="Boughton B.A."/>
            <person name="Woo Y.H."/>
            <person name="Gao G."/>
            <person name="Schijlen E.G.W.M."/>
            <person name="Guo X."/>
            <person name="Momin A.A."/>
            <person name="Negrao S."/>
            <person name="Al-Babili S."/>
            <person name="Gehring C."/>
            <person name="Roessner U."/>
            <person name="Jung C."/>
            <person name="Murphy K."/>
            <person name="Arold S.T."/>
            <person name="Gojobori T."/>
            <person name="van der Linden C.G."/>
            <person name="van Loo E.N."/>
            <person name="Jellen E.N."/>
            <person name="Maughan P.J."/>
            <person name="Tester M."/>
        </authorList>
    </citation>
    <scope>NUCLEOTIDE SEQUENCE [LARGE SCALE GENOMIC DNA]</scope>
    <source>
        <strain evidence="2">cv. PI 614886</strain>
    </source>
</reference>
<dbReference type="PANTHER" id="PTHR31286">
    <property type="entry name" value="GLYCINE-RICH CELL WALL STRUCTURAL PROTEIN 1.8-LIKE"/>
    <property type="match status" value="1"/>
</dbReference>
<name>A0A803MH24_CHEQI</name>
<dbReference type="PANTHER" id="PTHR31286:SF167">
    <property type="entry name" value="OS09G0268800 PROTEIN"/>
    <property type="match status" value="1"/>
</dbReference>
<proteinExistence type="predicted"/>
<dbReference type="Pfam" id="PF14392">
    <property type="entry name" value="zf-CCHC_4"/>
    <property type="match status" value="1"/>
</dbReference>
<organism evidence="2 3">
    <name type="scientific">Chenopodium quinoa</name>
    <name type="common">Quinoa</name>
    <dbReference type="NCBI Taxonomy" id="63459"/>
    <lineage>
        <taxon>Eukaryota</taxon>
        <taxon>Viridiplantae</taxon>
        <taxon>Streptophyta</taxon>
        <taxon>Embryophyta</taxon>
        <taxon>Tracheophyta</taxon>
        <taxon>Spermatophyta</taxon>
        <taxon>Magnoliopsida</taxon>
        <taxon>eudicotyledons</taxon>
        <taxon>Gunneridae</taxon>
        <taxon>Pentapetalae</taxon>
        <taxon>Caryophyllales</taxon>
        <taxon>Chenopodiaceae</taxon>
        <taxon>Chenopodioideae</taxon>
        <taxon>Atripliceae</taxon>
        <taxon>Chenopodium</taxon>
    </lineage>
</organism>
<dbReference type="InterPro" id="IPR025836">
    <property type="entry name" value="Zn_knuckle_CX2CX4HX4C"/>
</dbReference>
<feature type="domain" description="Zinc knuckle CX2CX4HX4C" evidence="1">
    <location>
        <begin position="85"/>
        <end position="132"/>
    </location>
</feature>
<evidence type="ECO:0000313" key="3">
    <source>
        <dbReference type="Proteomes" id="UP000596660"/>
    </source>
</evidence>
<dbReference type="AlphaFoldDB" id="A0A803MH24"/>
<accession>A0A803MH24</accession>
<evidence type="ECO:0000313" key="2">
    <source>
        <dbReference type="EnsemblPlants" id="AUR62029276-RA:cds"/>
    </source>
</evidence>
<dbReference type="InterPro" id="IPR040256">
    <property type="entry name" value="At4g02000-like"/>
</dbReference>
<sequence length="367" mass="41640">MDSKVLEELGNLKLTEDESRIVGENFEATDEESMKTKISFTLVGKLLTVRPYNVEAMKRTLLNVWRVKDNVAIRWDAFLRIKILVDINKPLRRGLRIANGSSSPRWCGVQYERLADFCYYCGRLSHTDVECQFVEEDVVSKEVVYEYGPWLGASPKKQIRGAMFDREREKSWLSKIKETGKPRLPGYFHPKAVRKGPLGVSQKLSFTSPEIHKEKEAAVKRNTLSEPWSALEVEVAAPDCRTVVSSTAHNGEDAEITAVQHVQCLPLKTWKRVDRDVDASMMEHVPIAGKRKFDAPISPTVVDESSFGKRPRASPELIDQAWWMAMAMADGWLEVGKGSEERAKINNGDWRTIGGQKFDGYLSSYRV</sequence>
<keyword evidence="3" id="KW-1185">Reference proteome</keyword>
<dbReference type="Proteomes" id="UP000596660">
    <property type="component" value="Unplaced"/>
</dbReference>
<evidence type="ECO:0000259" key="1">
    <source>
        <dbReference type="Pfam" id="PF14392"/>
    </source>
</evidence>
<dbReference type="Gramene" id="AUR62029276-RA">
    <property type="protein sequence ID" value="AUR62029276-RA:cds"/>
    <property type="gene ID" value="AUR62029276"/>
</dbReference>
<dbReference type="EnsemblPlants" id="AUR62029276-RA">
    <property type="protein sequence ID" value="AUR62029276-RA:cds"/>
    <property type="gene ID" value="AUR62029276"/>
</dbReference>
<reference evidence="2" key="2">
    <citation type="submission" date="2021-03" db="UniProtKB">
        <authorList>
            <consortium name="EnsemblPlants"/>
        </authorList>
    </citation>
    <scope>IDENTIFICATION</scope>
</reference>